<feature type="domain" description="Response regulatory" evidence="2">
    <location>
        <begin position="7"/>
        <end position="127"/>
    </location>
</feature>
<dbReference type="PANTHER" id="PTHR44520">
    <property type="entry name" value="RESPONSE REGULATOR RCP1-RELATED"/>
    <property type="match status" value="1"/>
</dbReference>
<evidence type="ECO:0000256" key="1">
    <source>
        <dbReference type="PROSITE-ProRule" id="PRU00169"/>
    </source>
</evidence>
<evidence type="ECO:0000313" key="4">
    <source>
        <dbReference type="Proteomes" id="UP000318093"/>
    </source>
</evidence>
<dbReference type="AlphaFoldDB" id="A0A537JNB3"/>
<name>A0A537JNB3_9BACT</name>
<dbReference type="Gene3D" id="3.40.50.2300">
    <property type="match status" value="1"/>
</dbReference>
<protein>
    <submittedName>
        <fullName evidence="3">Response regulator</fullName>
    </submittedName>
</protein>
<dbReference type="Proteomes" id="UP000318093">
    <property type="component" value="Unassembled WGS sequence"/>
</dbReference>
<accession>A0A537JNB3</accession>
<reference evidence="3 4" key="1">
    <citation type="journal article" date="2019" name="Nat. Microbiol.">
        <title>Mediterranean grassland soil C-N compound turnover is dependent on rainfall and depth, and is mediated by genomically divergent microorganisms.</title>
        <authorList>
            <person name="Diamond S."/>
            <person name="Andeer P.F."/>
            <person name="Li Z."/>
            <person name="Crits-Christoph A."/>
            <person name="Burstein D."/>
            <person name="Anantharaman K."/>
            <person name="Lane K.R."/>
            <person name="Thomas B.C."/>
            <person name="Pan C."/>
            <person name="Northen T.R."/>
            <person name="Banfield J.F."/>
        </authorList>
    </citation>
    <scope>NUCLEOTIDE SEQUENCE [LARGE SCALE GENOMIC DNA]</scope>
    <source>
        <strain evidence="3">NP_6</strain>
    </source>
</reference>
<organism evidence="3 4">
    <name type="scientific">Candidatus Segetimicrobium genomatis</name>
    <dbReference type="NCBI Taxonomy" id="2569760"/>
    <lineage>
        <taxon>Bacteria</taxon>
        <taxon>Bacillati</taxon>
        <taxon>Candidatus Sysuimicrobiota</taxon>
        <taxon>Candidatus Sysuimicrobiia</taxon>
        <taxon>Candidatus Sysuimicrobiales</taxon>
        <taxon>Candidatus Segetimicrobiaceae</taxon>
        <taxon>Candidatus Segetimicrobium</taxon>
    </lineage>
</organism>
<dbReference type="InterPro" id="IPR052893">
    <property type="entry name" value="TCS_response_regulator"/>
</dbReference>
<gene>
    <name evidence="3" type="ORF">E6H03_01065</name>
</gene>
<keyword evidence="1" id="KW-0597">Phosphoprotein</keyword>
<comment type="caution">
    <text evidence="3">The sequence shown here is derived from an EMBL/GenBank/DDBJ whole genome shotgun (WGS) entry which is preliminary data.</text>
</comment>
<dbReference type="Pfam" id="PF00072">
    <property type="entry name" value="Response_reg"/>
    <property type="match status" value="1"/>
</dbReference>
<dbReference type="InterPro" id="IPR001789">
    <property type="entry name" value="Sig_transdc_resp-reg_receiver"/>
</dbReference>
<dbReference type="CDD" id="cd17557">
    <property type="entry name" value="REC_Rcp-like"/>
    <property type="match status" value="1"/>
</dbReference>
<proteinExistence type="predicted"/>
<evidence type="ECO:0000313" key="3">
    <source>
        <dbReference type="EMBL" id="TMI85043.1"/>
    </source>
</evidence>
<dbReference type="GO" id="GO:0000160">
    <property type="term" value="P:phosphorelay signal transduction system"/>
    <property type="evidence" value="ECO:0007669"/>
    <property type="project" value="InterPro"/>
</dbReference>
<dbReference type="SMART" id="SM00448">
    <property type="entry name" value="REC"/>
    <property type="match status" value="1"/>
</dbReference>
<evidence type="ECO:0000259" key="2">
    <source>
        <dbReference type="PROSITE" id="PS50110"/>
    </source>
</evidence>
<dbReference type="SUPFAM" id="SSF52172">
    <property type="entry name" value="CheY-like"/>
    <property type="match status" value="1"/>
</dbReference>
<dbReference type="InterPro" id="IPR011006">
    <property type="entry name" value="CheY-like_superfamily"/>
</dbReference>
<feature type="modified residue" description="4-aspartylphosphate" evidence="1">
    <location>
        <position position="60"/>
    </location>
</feature>
<dbReference type="EMBL" id="VBAN01000034">
    <property type="protein sequence ID" value="TMI85043.1"/>
    <property type="molecule type" value="Genomic_DNA"/>
</dbReference>
<dbReference type="PROSITE" id="PS50110">
    <property type="entry name" value="RESPONSE_REGULATORY"/>
    <property type="match status" value="1"/>
</dbReference>
<sequence length="138" mass="15340">MAVKSVEILLVEDNPAHAEITVRALRRANISNIEVAKDGAEAVEFLLSDNRGTPKIILLDLDLPKIDGLEVLRRIKEDPTTQRIPVIVLTASRDNQKLQTCFDLGVSGYIVKPVDLQQFVDAVRLLDLHWILKGHAPS</sequence>